<feature type="region of interest" description="Disordered" evidence="1">
    <location>
        <begin position="116"/>
        <end position="145"/>
    </location>
</feature>
<keyword evidence="2" id="KW-0472">Membrane</keyword>
<evidence type="ECO:0000313" key="4">
    <source>
        <dbReference type="Proteomes" id="UP000829720"/>
    </source>
</evidence>
<comment type="caution">
    <text evidence="3">The sequence shown here is derived from an EMBL/GenBank/DDBJ whole genome shotgun (WGS) entry which is preliminary data.</text>
</comment>
<keyword evidence="4" id="KW-1185">Reference proteome</keyword>
<gene>
    <name evidence="3" type="ORF">AGOR_G00080340</name>
</gene>
<keyword evidence="2" id="KW-1133">Transmembrane helix</keyword>
<dbReference type="Proteomes" id="UP000829720">
    <property type="component" value="Unassembled WGS sequence"/>
</dbReference>
<sequence>MAMSLSAGRDAFDYAISCLVFSVLLYLDSRVLALHFPSSYKRLQSGDDDTAMLSLRDNNSVKPSPAAPQARLHPGVVAAVVVVSLMAIVAAVFIIKKYCFQQSEATYRYSTLRAMEEEGTAEGAEDSDTDLEADREESDDEDLLE</sequence>
<keyword evidence="2" id="KW-0812">Transmembrane</keyword>
<accession>A0A8T3DJK9</accession>
<evidence type="ECO:0000313" key="3">
    <source>
        <dbReference type="EMBL" id="KAI1897161.1"/>
    </source>
</evidence>
<dbReference type="EMBL" id="JAERUA010000007">
    <property type="protein sequence ID" value="KAI1897161.1"/>
    <property type="molecule type" value="Genomic_DNA"/>
</dbReference>
<reference evidence="3" key="1">
    <citation type="submission" date="2021-01" db="EMBL/GenBank/DDBJ databases">
        <authorList>
            <person name="Zahm M."/>
            <person name="Roques C."/>
            <person name="Cabau C."/>
            <person name="Klopp C."/>
            <person name="Donnadieu C."/>
            <person name="Jouanno E."/>
            <person name="Lampietro C."/>
            <person name="Louis A."/>
            <person name="Herpin A."/>
            <person name="Echchiki A."/>
            <person name="Berthelot C."/>
            <person name="Parey E."/>
            <person name="Roest-Crollius H."/>
            <person name="Braasch I."/>
            <person name="Postlethwait J."/>
            <person name="Bobe J."/>
            <person name="Montfort J."/>
            <person name="Bouchez O."/>
            <person name="Begum T."/>
            <person name="Mejri S."/>
            <person name="Adams A."/>
            <person name="Chen W.-J."/>
            <person name="Guiguen Y."/>
        </authorList>
    </citation>
    <scope>NUCLEOTIDE SEQUENCE</scope>
    <source>
        <tissue evidence="3">Blood</tissue>
    </source>
</reference>
<dbReference type="AlphaFoldDB" id="A0A8T3DJK9"/>
<name>A0A8T3DJK9_9TELE</name>
<proteinExistence type="predicted"/>
<evidence type="ECO:0000256" key="1">
    <source>
        <dbReference type="SAM" id="MobiDB-lite"/>
    </source>
</evidence>
<feature type="transmembrane region" description="Helical" evidence="2">
    <location>
        <begin position="72"/>
        <end position="95"/>
    </location>
</feature>
<evidence type="ECO:0000256" key="2">
    <source>
        <dbReference type="SAM" id="Phobius"/>
    </source>
</evidence>
<dbReference type="OrthoDB" id="8962066at2759"/>
<protein>
    <submittedName>
        <fullName evidence="3">Uncharacterized protein</fullName>
    </submittedName>
</protein>
<feature type="compositionally biased region" description="Acidic residues" evidence="1">
    <location>
        <begin position="117"/>
        <end position="145"/>
    </location>
</feature>
<organism evidence="3 4">
    <name type="scientific">Albula goreensis</name>
    <dbReference type="NCBI Taxonomy" id="1534307"/>
    <lineage>
        <taxon>Eukaryota</taxon>
        <taxon>Metazoa</taxon>
        <taxon>Chordata</taxon>
        <taxon>Craniata</taxon>
        <taxon>Vertebrata</taxon>
        <taxon>Euteleostomi</taxon>
        <taxon>Actinopterygii</taxon>
        <taxon>Neopterygii</taxon>
        <taxon>Teleostei</taxon>
        <taxon>Albuliformes</taxon>
        <taxon>Albulidae</taxon>
        <taxon>Albula</taxon>
    </lineage>
</organism>